<evidence type="ECO:0000313" key="4">
    <source>
        <dbReference type="Proteomes" id="UP000072618"/>
    </source>
</evidence>
<reference evidence="3" key="2">
    <citation type="submission" date="2022-07" db="EMBL/GenBank/DDBJ databases">
        <title>Whole Genome Sequencing of Streptococcus suis.</title>
        <authorList>
            <person name="Dai X."/>
            <person name="Huang J."/>
            <person name="Wang L."/>
        </authorList>
    </citation>
    <scope>NUCLEOTIDE SEQUENCE</scope>
    <source>
        <strain evidence="3">HDJ11</strain>
    </source>
</reference>
<name>A0A0Z8CWX5_STRSU</name>
<reference evidence="2 4" key="1">
    <citation type="submission" date="2016-02" db="EMBL/GenBank/DDBJ databases">
        <authorList>
            <consortium name="Pathogen Informatics"/>
        </authorList>
    </citation>
    <scope>NUCLEOTIDE SEQUENCE [LARGE SCALE GENOMIC DNA]</scope>
    <source>
        <strain evidence="2 4">LSS32</strain>
    </source>
</reference>
<accession>A0A0Z8CWX5</accession>
<dbReference type="Proteomes" id="UP001152877">
    <property type="component" value="Unassembled WGS sequence"/>
</dbReference>
<evidence type="ECO:0000313" key="3">
    <source>
        <dbReference type="EMBL" id="MDG4515741.1"/>
    </source>
</evidence>
<gene>
    <name evidence="2" type="ORF">ERS132394_00212</name>
    <name evidence="3" type="ORF">NOL11_01945</name>
</gene>
<keyword evidence="1" id="KW-1133">Transmembrane helix</keyword>
<evidence type="ECO:0000313" key="2">
    <source>
        <dbReference type="EMBL" id="CYU32962.1"/>
    </source>
</evidence>
<dbReference type="EMBL" id="JANFMI010000004">
    <property type="protein sequence ID" value="MDG4515741.1"/>
    <property type="molecule type" value="Genomic_DNA"/>
</dbReference>
<protein>
    <submittedName>
        <fullName evidence="2">Uncharacterized protein</fullName>
    </submittedName>
</protein>
<feature type="transmembrane region" description="Helical" evidence="1">
    <location>
        <begin position="20"/>
        <end position="43"/>
    </location>
</feature>
<keyword evidence="1" id="KW-0472">Membrane</keyword>
<organism evidence="2 4">
    <name type="scientific">Streptococcus suis</name>
    <dbReference type="NCBI Taxonomy" id="1307"/>
    <lineage>
        <taxon>Bacteria</taxon>
        <taxon>Bacillati</taxon>
        <taxon>Bacillota</taxon>
        <taxon>Bacilli</taxon>
        <taxon>Lactobacillales</taxon>
        <taxon>Streptococcaceae</taxon>
        <taxon>Streptococcus</taxon>
    </lineage>
</organism>
<dbReference type="RefSeq" id="WP_153308626.1">
    <property type="nucleotide sequence ID" value="NZ_CEFF01000053.1"/>
</dbReference>
<dbReference type="EMBL" id="FIGJ01000002">
    <property type="protein sequence ID" value="CYU32962.1"/>
    <property type="molecule type" value="Genomic_DNA"/>
</dbReference>
<dbReference type="Proteomes" id="UP000072618">
    <property type="component" value="Unassembled WGS sequence"/>
</dbReference>
<evidence type="ECO:0000256" key="1">
    <source>
        <dbReference type="SAM" id="Phobius"/>
    </source>
</evidence>
<keyword evidence="1" id="KW-0812">Transmembrane</keyword>
<proteinExistence type="predicted"/>
<sequence>MKKMKTVKDSQPWSEREKVLLLLLLVSVIDIPSLIDILYQIGYEFGQALALWF</sequence>
<dbReference type="AlphaFoldDB" id="A0A0Z8CWX5"/>